<dbReference type="InterPro" id="IPR005170">
    <property type="entry name" value="Transptr-assoc_dom"/>
</dbReference>
<dbReference type="InterPro" id="IPR016169">
    <property type="entry name" value="FAD-bd_PCMH_sub2"/>
</dbReference>
<feature type="domain" description="CBS" evidence="4">
    <location>
        <begin position="128"/>
        <end position="185"/>
    </location>
</feature>
<evidence type="ECO:0000313" key="6">
    <source>
        <dbReference type="Proteomes" id="UP000186469"/>
    </source>
</evidence>
<dbReference type="Pfam" id="PF03471">
    <property type="entry name" value="CorC_HlyC"/>
    <property type="match status" value="1"/>
</dbReference>
<dbReference type="InterPro" id="IPR044751">
    <property type="entry name" value="Ion_transp-like_CBS"/>
</dbReference>
<dbReference type="SUPFAM" id="SSF54631">
    <property type="entry name" value="CBS-domain pair"/>
    <property type="match status" value="1"/>
</dbReference>
<dbReference type="InterPro" id="IPR036318">
    <property type="entry name" value="FAD-bd_PCMH-like_sf"/>
</dbReference>
<dbReference type="Gene3D" id="3.10.580.10">
    <property type="entry name" value="CBS-domain"/>
    <property type="match status" value="1"/>
</dbReference>
<dbReference type="PANTHER" id="PTHR22777:SF17">
    <property type="entry name" value="UPF0053 PROTEIN SLL0260"/>
    <property type="match status" value="1"/>
</dbReference>
<evidence type="ECO:0000256" key="3">
    <source>
        <dbReference type="PROSITE-ProRule" id="PRU00703"/>
    </source>
</evidence>
<name>A0A1M7S8Y6_9BACT</name>
<dbReference type="EMBL" id="FRDI01000003">
    <property type="protein sequence ID" value="SHN55047.1"/>
    <property type="molecule type" value="Genomic_DNA"/>
</dbReference>
<dbReference type="STRING" id="1121455.SAMN02745728_00623"/>
<gene>
    <name evidence="5" type="ORF">SAMN02745728_00623</name>
</gene>
<dbReference type="CDD" id="cd04590">
    <property type="entry name" value="CBS_pair_CorC_HlyC_assoc"/>
    <property type="match status" value="1"/>
</dbReference>
<evidence type="ECO:0000256" key="2">
    <source>
        <dbReference type="ARBA" id="ARBA00023122"/>
    </source>
</evidence>
<dbReference type="PROSITE" id="PS51371">
    <property type="entry name" value="CBS"/>
    <property type="match status" value="2"/>
</dbReference>
<dbReference type="Gene3D" id="3.30.465.10">
    <property type="match status" value="1"/>
</dbReference>
<dbReference type="PANTHER" id="PTHR22777">
    <property type="entry name" value="HEMOLYSIN-RELATED"/>
    <property type="match status" value="1"/>
</dbReference>
<keyword evidence="2 3" id="KW-0129">CBS domain</keyword>
<dbReference type="SUPFAM" id="SSF56176">
    <property type="entry name" value="FAD-binding/transporter-associated domain-like"/>
    <property type="match status" value="1"/>
</dbReference>
<proteinExistence type="predicted"/>
<evidence type="ECO:0000259" key="4">
    <source>
        <dbReference type="PROSITE" id="PS51371"/>
    </source>
</evidence>
<dbReference type="FunFam" id="3.10.580.10:FF:000002">
    <property type="entry name" value="Magnesium/cobalt efflux protein CorC"/>
    <property type="match status" value="1"/>
</dbReference>
<dbReference type="GO" id="GO:0050660">
    <property type="term" value="F:flavin adenine dinucleotide binding"/>
    <property type="evidence" value="ECO:0007669"/>
    <property type="project" value="InterPro"/>
</dbReference>
<dbReference type="InterPro" id="IPR000644">
    <property type="entry name" value="CBS_dom"/>
</dbReference>
<organism evidence="5 6">
    <name type="scientific">Desulfovibrio litoralis DSM 11393</name>
    <dbReference type="NCBI Taxonomy" id="1121455"/>
    <lineage>
        <taxon>Bacteria</taxon>
        <taxon>Pseudomonadati</taxon>
        <taxon>Thermodesulfobacteriota</taxon>
        <taxon>Desulfovibrionia</taxon>
        <taxon>Desulfovibrionales</taxon>
        <taxon>Desulfovibrionaceae</taxon>
        <taxon>Desulfovibrio</taxon>
    </lineage>
</organism>
<sequence>MDGGTDSSLWQRILKIFHSKNSCESVEQAILDAEEDGDILADEKSMLLRVLRLDELLVQDIMTPLSDVTAISSECTLNESVKIIVESGHSRVPVYQGNKENIIGIVYAKDMIKYIYQKAPSHSNITEFMREPYFVPETKNAAQLLHEFRARKNHLALLLNEYGSVVGIISIEDIIEQIVGEIEDEHDMPKEDDIKALDSTHFILSGRTTLEDLESEVGLKIESEDVDTIGGYLCELAGKVPQAGDVFALDACSCEIVDADNTQVRTIKIELLEKADERE</sequence>
<keyword evidence="6" id="KW-1185">Reference proteome</keyword>
<dbReference type="OrthoDB" id="9798188at2"/>
<dbReference type="SMART" id="SM01091">
    <property type="entry name" value="CorC_HlyC"/>
    <property type="match status" value="1"/>
</dbReference>
<dbReference type="Proteomes" id="UP000186469">
    <property type="component" value="Unassembled WGS sequence"/>
</dbReference>
<dbReference type="RefSeq" id="WP_072696321.1">
    <property type="nucleotide sequence ID" value="NZ_FRDI01000003.1"/>
</dbReference>
<evidence type="ECO:0000313" key="5">
    <source>
        <dbReference type="EMBL" id="SHN55047.1"/>
    </source>
</evidence>
<reference evidence="5 6" key="1">
    <citation type="submission" date="2016-12" db="EMBL/GenBank/DDBJ databases">
        <authorList>
            <person name="Song W.-J."/>
            <person name="Kurnit D.M."/>
        </authorList>
    </citation>
    <scope>NUCLEOTIDE SEQUENCE [LARGE SCALE GENOMIC DNA]</scope>
    <source>
        <strain evidence="5 6">DSM 11393</strain>
    </source>
</reference>
<dbReference type="AlphaFoldDB" id="A0A1M7S8Y6"/>
<dbReference type="Pfam" id="PF00571">
    <property type="entry name" value="CBS"/>
    <property type="match status" value="2"/>
</dbReference>
<dbReference type="SMART" id="SM00116">
    <property type="entry name" value="CBS"/>
    <property type="match status" value="2"/>
</dbReference>
<dbReference type="InterPro" id="IPR046342">
    <property type="entry name" value="CBS_dom_sf"/>
</dbReference>
<accession>A0A1M7S8Y6</accession>
<evidence type="ECO:0000256" key="1">
    <source>
        <dbReference type="ARBA" id="ARBA00022737"/>
    </source>
</evidence>
<protein>
    <submittedName>
        <fullName evidence="5">Magnesium and cobalt transporter</fullName>
    </submittedName>
</protein>
<keyword evidence="1" id="KW-0677">Repeat</keyword>
<feature type="domain" description="CBS" evidence="4">
    <location>
        <begin position="62"/>
        <end position="121"/>
    </location>
</feature>